<evidence type="ECO:0000313" key="7">
    <source>
        <dbReference type="EMBL" id="MXR19314.1"/>
    </source>
</evidence>
<dbReference type="RefSeq" id="WP_159524902.1">
    <property type="nucleotide sequence ID" value="NZ_WUUU01000003.1"/>
</dbReference>
<evidence type="ECO:0000256" key="1">
    <source>
        <dbReference type="ARBA" id="ARBA00005417"/>
    </source>
</evidence>
<accession>A0A6B0SCC9</accession>
<dbReference type="InterPro" id="IPR027417">
    <property type="entry name" value="P-loop_NTPase"/>
</dbReference>
<feature type="domain" description="ABC transporter" evidence="6">
    <location>
        <begin position="5"/>
        <end position="236"/>
    </location>
</feature>
<dbReference type="GO" id="GO:0016887">
    <property type="term" value="F:ATP hydrolysis activity"/>
    <property type="evidence" value="ECO:0007669"/>
    <property type="project" value="InterPro"/>
</dbReference>
<dbReference type="AlphaFoldDB" id="A0A6B0SCC9"/>
<dbReference type="InterPro" id="IPR017871">
    <property type="entry name" value="ABC_transporter-like_CS"/>
</dbReference>
<keyword evidence="5" id="KW-0029">Amino-acid transport</keyword>
<dbReference type="GO" id="GO:0015807">
    <property type="term" value="P:L-amino acid transport"/>
    <property type="evidence" value="ECO:0007669"/>
    <property type="project" value="TreeGrafter"/>
</dbReference>
<reference evidence="7 8" key="1">
    <citation type="submission" date="2019-12" db="EMBL/GenBank/DDBJ databases">
        <title>Isolation and characterization of three novel carbon monoxide-oxidizing members of Halobacteria from salione crusts and soils.</title>
        <authorList>
            <person name="Myers M.R."/>
            <person name="King G.M."/>
        </authorList>
    </citation>
    <scope>NUCLEOTIDE SEQUENCE [LARGE SCALE GENOMIC DNA]</scope>
    <source>
        <strain evidence="7 8">PCN9</strain>
    </source>
</reference>
<dbReference type="PROSITE" id="PS50893">
    <property type="entry name" value="ABC_TRANSPORTER_2"/>
    <property type="match status" value="1"/>
</dbReference>
<dbReference type="InterPro" id="IPR003439">
    <property type="entry name" value="ABC_transporter-like_ATP-bd"/>
</dbReference>
<sequence>MSKLLDVDDLNAYYGESQVLFDVSFDCNEGDVVGVFGRNGMGKTTLLESLLNRIDRKTGTVRFRDRDVTDWPPHELIREGISYVPADREIYPALSVRENLEVSTPKGLSDEVVAERIQSVFDRFDRLGERRDQRGGTLSGGEQQMLAMGRALVRDPDLLLLDEPTEGLAPIIVDDVMDALEDLASQDRTVLLVEQNIKKTLPLIERGYILETGEIVAEGDSEFLSDEGLHEMYLTV</sequence>
<dbReference type="Gene3D" id="3.40.50.300">
    <property type="entry name" value="P-loop containing nucleotide triphosphate hydrolases"/>
    <property type="match status" value="1"/>
</dbReference>
<evidence type="ECO:0000256" key="5">
    <source>
        <dbReference type="ARBA" id="ARBA00022970"/>
    </source>
</evidence>
<dbReference type="SUPFAM" id="SSF52540">
    <property type="entry name" value="P-loop containing nucleoside triphosphate hydrolases"/>
    <property type="match status" value="1"/>
</dbReference>
<dbReference type="PANTHER" id="PTHR43820:SF4">
    <property type="entry name" value="HIGH-AFFINITY BRANCHED-CHAIN AMINO ACID TRANSPORT ATP-BINDING PROTEIN LIVF"/>
    <property type="match status" value="1"/>
</dbReference>
<dbReference type="Pfam" id="PF00005">
    <property type="entry name" value="ABC_tran"/>
    <property type="match status" value="1"/>
</dbReference>
<dbReference type="SMART" id="SM00382">
    <property type="entry name" value="AAA"/>
    <property type="match status" value="1"/>
</dbReference>
<dbReference type="PROSITE" id="PS00211">
    <property type="entry name" value="ABC_TRANSPORTER_1"/>
    <property type="match status" value="1"/>
</dbReference>
<evidence type="ECO:0000313" key="8">
    <source>
        <dbReference type="Proteomes" id="UP000471521"/>
    </source>
</evidence>
<keyword evidence="8" id="KW-1185">Reference proteome</keyword>
<evidence type="ECO:0000259" key="6">
    <source>
        <dbReference type="PROSITE" id="PS50893"/>
    </source>
</evidence>
<dbReference type="CDD" id="cd03224">
    <property type="entry name" value="ABC_TM1139_LivF_branched"/>
    <property type="match status" value="1"/>
</dbReference>
<comment type="similarity">
    <text evidence="1">Belongs to the ABC transporter superfamily.</text>
</comment>
<gene>
    <name evidence="7" type="ORF">GRX66_01350</name>
</gene>
<dbReference type="EMBL" id="WUUU01000003">
    <property type="protein sequence ID" value="MXR19314.1"/>
    <property type="molecule type" value="Genomic_DNA"/>
</dbReference>
<evidence type="ECO:0000256" key="2">
    <source>
        <dbReference type="ARBA" id="ARBA00022448"/>
    </source>
</evidence>
<dbReference type="PANTHER" id="PTHR43820">
    <property type="entry name" value="HIGH-AFFINITY BRANCHED-CHAIN AMINO ACID TRANSPORT ATP-BINDING PROTEIN LIVF"/>
    <property type="match status" value="1"/>
</dbReference>
<organism evidence="7 8">
    <name type="scientific">Halobacterium bonnevillei</name>
    <dbReference type="NCBI Taxonomy" id="2692200"/>
    <lineage>
        <taxon>Archaea</taxon>
        <taxon>Methanobacteriati</taxon>
        <taxon>Methanobacteriota</taxon>
        <taxon>Stenosarchaea group</taxon>
        <taxon>Halobacteria</taxon>
        <taxon>Halobacteriales</taxon>
        <taxon>Halobacteriaceae</taxon>
        <taxon>Halobacterium</taxon>
    </lineage>
</organism>
<keyword evidence="2" id="KW-0813">Transport</keyword>
<proteinExistence type="inferred from homology"/>
<dbReference type="GO" id="GO:0015658">
    <property type="term" value="F:branched-chain amino acid transmembrane transporter activity"/>
    <property type="evidence" value="ECO:0007669"/>
    <property type="project" value="TreeGrafter"/>
</dbReference>
<comment type="caution">
    <text evidence="7">The sequence shown here is derived from an EMBL/GenBank/DDBJ whole genome shotgun (WGS) entry which is preliminary data.</text>
</comment>
<name>A0A6B0SCC9_9EURY</name>
<dbReference type="InterPro" id="IPR052156">
    <property type="entry name" value="BCAA_Transport_ATP-bd_LivF"/>
</dbReference>
<keyword evidence="4 7" id="KW-0067">ATP-binding</keyword>
<evidence type="ECO:0000256" key="4">
    <source>
        <dbReference type="ARBA" id="ARBA00022840"/>
    </source>
</evidence>
<evidence type="ECO:0000256" key="3">
    <source>
        <dbReference type="ARBA" id="ARBA00022741"/>
    </source>
</evidence>
<dbReference type="GO" id="GO:0005524">
    <property type="term" value="F:ATP binding"/>
    <property type="evidence" value="ECO:0007669"/>
    <property type="project" value="UniProtKB-KW"/>
</dbReference>
<dbReference type="Proteomes" id="UP000471521">
    <property type="component" value="Unassembled WGS sequence"/>
</dbReference>
<keyword evidence="3" id="KW-0547">Nucleotide-binding</keyword>
<protein>
    <submittedName>
        <fullName evidence="7">ATP-binding cassette domain-containing protein</fullName>
    </submittedName>
</protein>
<dbReference type="InterPro" id="IPR003593">
    <property type="entry name" value="AAA+_ATPase"/>
</dbReference>